<organism evidence="1 2">
    <name type="scientific">Pseudodesulfovibrio aespoeensis (strain ATCC 700646 / DSM 10631 / Aspo-2)</name>
    <name type="common">Desulfovibrio aespoeensis</name>
    <dbReference type="NCBI Taxonomy" id="643562"/>
    <lineage>
        <taxon>Bacteria</taxon>
        <taxon>Pseudomonadati</taxon>
        <taxon>Thermodesulfobacteriota</taxon>
        <taxon>Desulfovibrionia</taxon>
        <taxon>Desulfovibrionales</taxon>
        <taxon>Desulfovibrionaceae</taxon>
    </lineage>
</organism>
<dbReference type="Pfam" id="PF02597">
    <property type="entry name" value="ThiS"/>
    <property type="match status" value="1"/>
</dbReference>
<evidence type="ECO:0000313" key="2">
    <source>
        <dbReference type="Proteomes" id="UP000002191"/>
    </source>
</evidence>
<protein>
    <submittedName>
        <fullName evidence="1">Thiamine biosynthesis protein ThiS</fullName>
    </submittedName>
</protein>
<dbReference type="EMBL" id="CP002431">
    <property type="protein sequence ID" value="ADU62280.1"/>
    <property type="molecule type" value="Genomic_DNA"/>
</dbReference>
<dbReference type="CDD" id="cd00565">
    <property type="entry name" value="Ubl_ThiS"/>
    <property type="match status" value="1"/>
</dbReference>
<name>E6VUN9_PSEA9</name>
<evidence type="ECO:0000313" key="1">
    <source>
        <dbReference type="EMBL" id="ADU62280.1"/>
    </source>
</evidence>
<dbReference type="PANTHER" id="PTHR34472">
    <property type="entry name" value="SULFUR CARRIER PROTEIN THIS"/>
    <property type="match status" value="1"/>
</dbReference>
<dbReference type="NCBIfam" id="TIGR01683">
    <property type="entry name" value="thiS"/>
    <property type="match status" value="1"/>
</dbReference>
<dbReference type="OrthoDB" id="197113at2"/>
<dbReference type="eggNOG" id="COG2104">
    <property type="taxonomic scope" value="Bacteria"/>
</dbReference>
<reference evidence="1 2" key="2">
    <citation type="journal article" date="2014" name="Genome Announc.">
        <title>Complete Genome Sequence of the Subsurface, Mesophilic Sulfate-Reducing Bacterium Desulfovibrio aespoeensis Aspo-2.</title>
        <authorList>
            <person name="Pedersen K."/>
            <person name="Bengtsson A."/>
            <person name="Edlund J."/>
            <person name="Rabe L."/>
            <person name="Hazen T."/>
            <person name="Chakraborty R."/>
            <person name="Goodwin L."/>
            <person name="Shapiro N."/>
        </authorList>
    </citation>
    <scope>NUCLEOTIDE SEQUENCE [LARGE SCALE GENOMIC DNA]</scope>
    <source>
        <strain evidence="2">ATCC 700646 / DSM 10631 / Aspo-2</strain>
    </source>
</reference>
<proteinExistence type="predicted"/>
<gene>
    <name evidence="1" type="ordered locus">Daes_1266</name>
</gene>
<dbReference type="KEGG" id="das:Daes_1266"/>
<dbReference type="AlphaFoldDB" id="E6VUN9"/>
<reference evidence="2" key="1">
    <citation type="submission" date="2010-12" db="EMBL/GenBank/DDBJ databases">
        <title>Complete sequence of Desulfovibrio aespoeensis Aspo-2.</title>
        <authorList>
            <consortium name="US DOE Joint Genome Institute"/>
            <person name="Lucas S."/>
            <person name="Copeland A."/>
            <person name="Lapidus A."/>
            <person name="Cheng J.-F."/>
            <person name="Goodwin L."/>
            <person name="Pitluck S."/>
            <person name="Chertkov O."/>
            <person name="Misra M."/>
            <person name="Detter J.C."/>
            <person name="Han C."/>
            <person name="Tapia R."/>
            <person name="Land M."/>
            <person name="Hauser L."/>
            <person name="Kyrpides N."/>
            <person name="Ivanova N."/>
            <person name="Ovchinnikova G."/>
            <person name="Pedersen K."/>
            <person name="Jagevall S."/>
            <person name="Hazen T."/>
            <person name="Woyke T."/>
        </authorList>
    </citation>
    <scope>NUCLEOTIDE SEQUENCE [LARGE SCALE GENOMIC DNA]</scope>
    <source>
        <strain evidence="2">ATCC 700646 / DSM 10631 / Aspo-2</strain>
    </source>
</reference>
<keyword evidence="2" id="KW-1185">Reference proteome</keyword>
<dbReference type="SUPFAM" id="SSF54285">
    <property type="entry name" value="MoaD/ThiS"/>
    <property type="match status" value="1"/>
</dbReference>
<accession>E6VUN9</accession>
<dbReference type="InterPro" id="IPR016155">
    <property type="entry name" value="Mopterin_synth/thiamin_S_b"/>
</dbReference>
<dbReference type="InterPro" id="IPR012675">
    <property type="entry name" value="Beta-grasp_dom_sf"/>
</dbReference>
<dbReference type="STRING" id="643562.Daes_1266"/>
<dbReference type="InterPro" id="IPR010035">
    <property type="entry name" value="Thi_S"/>
</dbReference>
<dbReference type="HOGENOM" id="CLU_174611_3_0_7"/>
<dbReference type="Gene3D" id="3.10.20.30">
    <property type="match status" value="1"/>
</dbReference>
<dbReference type="InterPro" id="IPR003749">
    <property type="entry name" value="ThiS/MoaD-like"/>
</dbReference>
<dbReference type="RefSeq" id="WP_013514211.1">
    <property type="nucleotide sequence ID" value="NC_014844.1"/>
</dbReference>
<dbReference type="PANTHER" id="PTHR34472:SF1">
    <property type="entry name" value="SULFUR CARRIER PROTEIN THIS"/>
    <property type="match status" value="1"/>
</dbReference>
<sequence length="66" mass="6785">MIVMVNGKEMEIAPEQTVLGLLNAMSVAPDTVVVECNGGIVPSAAFARTGLSDGDHLEVLRFVGGG</sequence>
<dbReference type="Proteomes" id="UP000002191">
    <property type="component" value="Chromosome"/>
</dbReference>